<evidence type="ECO:0000313" key="3">
    <source>
        <dbReference type="Proteomes" id="UP000002668"/>
    </source>
</evidence>
<dbReference type="AlphaFoldDB" id="E4ZJ53"/>
<dbReference type="VEuPathDB" id="FungiDB:LEMA_P069920.1"/>
<dbReference type="Proteomes" id="UP000002668">
    <property type="component" value="Genome"/>
</dbReference>
<dbReference type="EMBL" id="FP929072">
    <property type="protein sequence ID" value="CBX91484.1"/>
    <property type="molecule type" value="Genomic_DNA"/>
</dbReference>
<feature type="transmembrane region" description="Helical" evidence="1">
    <location>
        <begin position="195"/>
        <end position="216"/>
    </location>
</feature>
<sequence length="230" mass="25283">MQKAEQGRNKDIARLTFPADSGPLFTRKHEIHARPDARRWPIALRNDAGPSWKRWIHAWPWSGAQPKPLEGQRGLLVACALCTLACEMAGGCGGASRVVTLLISHFSLPRAVFNASSEENCNMIKSRLWAECRRRYGYGEAIRSKASGQALAAQTSVIEARRMTGMFITTQPASGMSAFTCVTYQVSVGFTEKRYSVACVAVAGLMASAGGHSFLFPDMHLRHWQNELAV</sequence>
<keyword evidence="1" id="KW-1133">Transmembrane helix</keyword>
<evidence type="ECO:0000256" key="1">
    <source>
        <dbReference type="SAM" id="Phobius"/>
    </source>
</evidence>
<gene>
    <name evidence="2" type="ORF">LEMA_P069920.1</name>
</gene>
<dbReference type="HOGENOM" id="CLU_1204968_0_0_1"/>
<keyword evidence="3" id="KW-1185">Reference proteome</keyword>
<keyword evidence="1" id="KW-0472">Membrane</keyword>
<accession>E4ZJ53</accession>
<organism evidence="3">
    <name type="scientific">Leptosphaeria maculans (strain JN3 / isolate v23.1.3 / race Av1-4-5-6-7-8)</name>
    <name type="common">Blackleg fungus</name>
    <name type="synonym">Phoma lingam</name>
    <dbReference type="NCBI Taxonomy" id="985895"/>
    <lineage>
        <taxon>Eukaryota</taxon>
        <taxon>Fungi</taxon>
        <taxon>Dikarya</taxon>
        <taxon>Ascomycota</taxon>
        <taxon>Pezizomycotina</taxon>
        <taxon>Dothideomycetes</taxon>
        <taxon>Pleosporomycetidae</taxon>
        <taxon>Pleosporales</taxon>
        <taxon>Pleosporineae</taxon>
        <taxon>Leptosphaeriaceae</taxon>
        <taxon>Plenodomus</taxon>
        <taxon>Plenodomus lingam/Leptosphaeria maculans species complex</taxon>
    </lineage>
</organism>
<name>E4ZJ53_LEPMJ</name>
<dbReference type="InParanoid" id="E4ZJ53"/>
<keyword evidence="1" id="KW-0812">Transmembrane</keyword>
<protein>
    <submittedName>
        <fullName evidence="2">Predicted protein</fullName>
    </submittedName>
</protein>
<reference evidence="3" key="1">
    <citation type="journal article" date="2011" name="Nat. Commun.">
        <title>Effector diversification within compartments of the Leptosphaeria maculans genome affected by Repeat-Induced Point mutations.</title>
        <authorList>
            <person name="Rouxel T."/>
            <person name="Grandaubert J."/>
            <person name="Hane J.K."/>
            <person name="Hoede C."/>
            <person name="van de Wouw A.P."/>
            <person name="Couloux A."/>
            <person name="Dominguez V."/>
            <person name="Anthouard V."/>
            <person name="Bally P."/>
            <person name="Bourras S."/>
            <person name="Cozijnsen A.J."/>
            <person name="Ciuffetti L.M."/>
            <person name="Degrave A."/>
            <person name="Dilmaghani A."/>
            <person name="Duret L."/>
            <person name="Fudal I."/>
            <person name="Goodwin S.B."/>
            <person name="Gout L."/>
            <person name="Glaser N."/>
            <person name="Linglin J."/>
            <person name="Kema G.H.J."/>
            <person name="Lapalu N."/>
            <person name="Lawrence C.B."/>
            <person name="May K."/>
            <person name="Meyer M."/>
            <person name="Ollivier B."/>
            <person name="Poulain J."/>
            <person name="Schoch C.L."/>
            <person name="Simon A."/>
            <person name="Spatafora J.W."/>
            <person name="Stachowiak A."/>
            <person name="Turgeon B.G."/>
            <person name="Tyler B.M."/>
            <person name="Vincent D."/>
            <person name="Weissenbach J."/>
            <person name="Amselem J."/>
            <person name="Quesneville H."/>
            <person name="Oliver R.P."/>
            <person name="Wincker P."/>
            <person name="Balesdent M.-H."/>
            <person name="Howlett B.J."/>
        </authorList>
    </citation>
    <scope>NUCLEOTIDE SEQUENCE [LARGE SCALE GENOMIC DNA]</scope>
    <source>
        <strain evidence="3">JN3 / isolate v23.1.3 / race Av1-4-5-6-7-8</strain>
    </source>
</reference>
<proteinExistence type="predicted"/>
<evidence type="ECO:0000313" key="2">
    <source>
        <dbReference type="EMBL" id="CBX91484.1"/>
    </source>
</evidence>